<name>A0ABS4ELT6_9HYPH</name>
<evidence type="ECO:0000313" key="1">
    <source>
        <dbReference type="EMBL" id="MBP1858904.1"/>
    </source>
</evidence>
<keyword evidence="2" id="KW-1185">Reference proteome</keyword>
<dbReference type="Proteomes" id="UP000823786">
    <property type="component" value="Unassembled WGS sequence"/>
</dbReference>
<dbReference type="EMBL" id="JAGGJV010000004">
    <property type="protein sequence ID" value="MBP1858904.1"/>
    <property type="molecule type" value="Genomic_DNA"/>
</dbReference>
<organism evidence="1 2">
    <name type="scientific">Rhizobium herbae</name>
    <dbReference type="NCBI Taxonomy" id="508661"/>
    <lineage>
        <taxon>Bacteria</taxon>
        <taxon>Pseudomonadati</taxon>
        <taxon>Pseudomonadota</taxon>
        <taxon>Alphaproteobacteria</taxon>
        <taxon>Hyphomicrobiales</taxon>
        <taxon>Rhizobiaceae</taxon>
        <taxon>Rhizobium/Agrobacterium group</taxon>
        <taxon>Rhizobium</taxon>
    </lineage>
</organism>
<evidence type="ECO:0000313" key="2">
    <source>
        <dbReference type="Proteomes" id="UP000823786"/>
    </source>
</evidence>
<proteinExistence type="predicted"/>
<protein>
    <submittedName>
        <fullName evidence="1">Uncharacterized protein</fullName>
    </submittedName>
</protein>
<reference evidence="1 2" key="1">
    <citation type="submission" date="2021-03" db="EMBL/GenBank/DDBJ databases">
        <title>Genomic Encyclopedia of Type Strains, Phase IV (KMG-IV): sequencing the most valuable type-strain genomes for metagenomic binning, comparative biology and taxonomic classification.</title>
        <authorList>
            <person name="Goeker M."/>
        </authorList>
    </citation>
    <scope>NUCLEOTIDE SEQUENCE [LARGE SCALE GENOMIC DNA]</scope>
    <source>
        <strain evidence="1 2">DSM 26427</strain>
    </source>
</reference>
<accession>A0ABS4ELT6</accession>
<sequence>MIVATEKTVKWYEVWAGYALVPPGLVFLWEDLQGNIEVYCPLEKRVCFYGSSYEDARIWLSEDEYHLVGRIDDEDTVVPA</sequence>
<dbReference type="RefSeq" id="WP_209852439.1">
    <property type="nucleotide sequence ID" value="NZ_JAGGJV010000004.1"/>
</dbReference>
<comment type="caution">
    <text evidence="1">The sequence shown here is derived from an EMBL/GenBank/DDBJ whole genome shotgun (WGS) entry which is preliminary data.</text>
</comment>
<gene>
    <name evidence="1" type="ORF">J2Z75_002416</name>
</gene>